<evidence type="ECO:0000256" key="11">
    <source>
        <dbReference type="ARBA" id="ARBA00022694"/>
    </source>
</evidence>
<accession>A0A381NHP4</accession>
<comment type="catalytic activity">
    <reaction evidence="14">
        <text>guanosine(37) in tRNA + S-adenosyl-L-methionine = N(1)-methylguanosine(37) in tRNA + S-adenosyl-L-homocysteine + H(+)</text>
        <dbReference type="Rhea" id="RHEA:36899"/>
        <dbReference type="Rhea" id="RHEA-COMP:10145"/>
        <dbReference type="Rhea" id="RHEA-COMP:10147"/>
        <dbReference type="ChEBI" id="CHEBI:15378"/>
        <dbReference type="ChEBI" id="CHEBI:57856"/>
        <dbReference type="ChEBI" id="CHEBI:59789"/>
        <dbReference type="ChEBI" id="CHEBI:73542"/>
        <dbReference type="ChEBI" id="CHEBI:74269"/>
        <dbReference type="EC" id="2.1.1.228"/>
    </reaction>
</comment>
<dbReference type="CDD" id="cd18080">
    <property type="entry name" value="TrmD-like"/>
    <property type="match status" value="1"/>
</dbReference>
<dbReference type="SUPFAM" id="SSF75217">
    <property type="entry name" value="alpha/beta knot"/>
    <property type="match status" value="1"/>
</dbReference>
<keyword evidence="11" id="KW-0819">tRNA processing</keyword>
<dbReference type="Gene3D" id="3.40.1280.10">
    <property type="match status" value="1"/>
</dbReference>
<feature type="domain" description="tRNA methyltransferase TRMD/TRM10-type" evidence="15">
    <location>
        <begin position="2"/>
        <end position="204"/>
    </location>
</feature>
<dbReference type="AlphaFoldDB" id="A0A381NHP4"/>
<evidence type="ECO:0000256" key="12">
    <source>
        <dbReference type="ARBA" id="ARBA00029736"/>
    </source>
</evidence>
<dbReference type="GO" id="GO:0002939">
    <property type="term" value="P:tRNA N1-guanine methylation"/>
    <property type="evidence" value="ECO:0007669"/>
    <property type="project" value="TreeGrafter"/>
</dbReference>
<evidence type="ECO:0000259" key="15">
    <source>
        <dbReference type="Pfam" id="PF01746"/>
    </source>
</evidence>
<evidence type="ECO:0000256" key="5">
    <source>
        <dbReference type="ARBA" id="ARBA00012807"/>
    </source>
</evidence>
<evidence type="ECO:0000256" key="8">
    <source>
        <dbReference type="ARBA" id="ARBA00022603"/>
    </source>
</evidence>
<evidence type="ECO:0000256" key="4">
    <source>
        <dbReference type="ARBA" id="ARBA00011738"/>
    </source>
</evidence>
<organism evidence="16">
    <name type="scientific">marine metagenome</name>
    <dbReference type="NCBI Taxonomy" id="408172"/>
    <lineage>
        <taxon>unclassified sequences</taxon>
        <taxon>metagenomes</taxon>
        <taxon>ecological metagenomes</taxon>
    </lineage>
</organism>
<comment type="subunit">
    <text evidence="4">Homodimer.</text>
</comment>
<evidence type="ECO:0000256" key="9">
    <source>
        <dbReference type="ARBA" id="ARBA00022679"/>
    </source>
</evidence>
<dbReference type="InterPro" id="IPR029026">
    <property type="entry name" value="tRNA_m1G_MTases_N"/>
</dbReference>
<evidence type="ECO:0000313" key="16">
    <source>
        <dbReference type="EMBL" id="SUZ54106.1"/>
    </source>
</evidence>
<reference evidence="16" key="1">
    <citation type="submission" date="2018-05" db="EMBL/GenBank/DDBJ databases">
        <authorList>
            <person name="Lanie J.A."/>
            <person name="Ng W.-L."/>
            <person name="Kazmierczak K.M."/>
            <person name="Andrzejewski T.M."/>
            <person name="Davidsen T.M."/>
            <person name="Wayne K.J."/>
            <person name="Tettelin H."/>
            <person name="Glass J.I."/>
            <person name="Rusch D."/>
            <person name="Podicherti R."/>
            <person name="Tsui H.-C.T."/>
            <person name="Winkler M.E."/>
        </authorList>
    </citation>
    <scope>NUCLEOTIDE SEQUENCE</scope>
</reference>
<dbReference type="InterPro" id="IPR029028">
    <property type="entry name" value="Alpha/beta_knot_MTases"/>
</dbReference>
<comment type="subcellular location">
    <subcellularLocation>
        <location evidence="2">Cytoplasm</location>
    </subcellularLocation>
</comment>
<evidence type="ECO:0000256" key="6">
    <source>
        <dbReference type="ARBA" id="ARBA00014679"/>
    </source>
</evidence>
<dbReference type="NCBIfam" id="TIGR00088">
    <property type="entry name" value="trmD"/>
    <property type="match status" value="1"/>
</dbReference>
<evidence type="ECO:0000256" key="10">
    <source>
        <dbReference type="ARBA" id="ARBA00022691"/>
    </source>
</evidence>
<sequence>VRRAIDRDLVEVRIHDLRDYSDDRHRSVDDVPYGGGPGMVLKCEPLFRAIGSIEDSVGLPEAVVLMSPQGKRFSHPDAQRLSRLSHFVVLCGRYEGVDERVRESIATEELSIGDYVLTGGELPALVIIDAVARLVPGVVGDARSVESESFVRGLLDFPQYTRPAEVRALRVPETLLSGHHKEISRWRKREAVRRTLNRRPDLLAQASLDDEERAILQELLTERVKGAEV</sequence>
<evidence type="ECO:0000256" key="7">
    <source>
        <dbReference type="ARBA" id="ARBA00022490"/>
    </source>
</evidence>
<dbReference type="Gene3D" id="1.10.1270.20">
    <property type="entry name" value="tRNA(m1g37)methyltransferase, domain 2"/>
    <property type="match status" value="1"/>
</dbReference>
<keyword evidence="8" id="KW-0489">Methyltransferase</keyword>
<dbReference type="PIRSF" id="PIRSF000386">
    <property type="entry name" value="tRNA_mtase"/>
    <property type="match status" value="1"/>
</dbReference>
<dbReference type="Pfam" id="PF01746">
    <property type="entry name" value="tRNA_m1G_MT"/>
    <property type="match status" value="1"/>
</dbReference>
<dbReference type="PANTHER" id="PTHR46417">
    <property type="entry name" value="TRNA (GUANINE-N(1)-)-METHYLTRANSFERASE"/>
    <property type="match status" value="1"/>
</dbReference>
<dbReference type="InterPro" id="IPR002649">
    <property type="entry name" value="tRNA_m1G_MeTrfase_TrmD"/>
</dbReference>
<dbReference type="InterPro" id="IPR016009">
    <property type="entry name" value="tRNA_MeTrfase_TRMD/TRM10"/>
</dbReference>
<feature type="non-terminal residue" evidence="16">
    <location>
        <position position="1"/>
    </location>
</feature>
<dbReference type="PANTHER" id="PTHR46417:SF1">
    <property type="entry name" value="TRNA (GUANINE-N(1)-)-METHYLTRANSFERASE"/>
    <property type="match status" value="1"/>
</dbReference>
<evidence type="ECO:0000256" key="1">
    <source>
        <dbReference type="ARBA" id="ARBA00002634"/>
    </source>
</evidence>
<dbReference type="EC" id="2.1.1.228" evidence="5"/>
<keyword evidence="9" id="KW-0808">Transferase</keyword>
<dbReference type="GO" id="GO:0005829">
    <property type="term" value="C:cytosol"/>
    <property type="evidence" value="ECO:0007669"/>
    <property type="project" value="TreeGrafter"/>
</dbReference>
<keyword evidence="10" id="KW-0949">S-adenosyl-L-methionine</keyword>
<keyword evidence="7" id="KW-0963">Cytoplasm</keyword>
<dbReference type="GO" id="GO:0052906">
    <property type="term" value="F:tRNA (guanine(37)-N1)-methyltransferase activity"/>
    <property type="evidence" value="ECO:0007669"/>
    <property type="project" value="UniProtKB-EC"/>
</dbReference>
<dbReference type="NCBIfam" id="NF000648">
    <property type="entry name" value="PRK00026.1"/>
    <property type="match status" value="1"/>
</dbReference>
<proteinExistence type="inferred from homology"/>
<gene>
    <name evidence="16" type="ORF">METZ01_LOCUS6960</name>
</gene>
<dbReference type="InterPro" id="IPR023148">
    <property type="entry name" value="tRNA_m1G_MeTrfase_C_sf"/>
</dbReference>
<evidence type="ECO:0000256" key="14">
    <source>
        <dbReference type="ARBA" id="ARBA00047783"/>
    </source>
</evidence>
<comment type="function">
    <text evidence="1">Specifically methylates guanosine-37 in various tRNAs.</text>
</comment>
<dbReference type="HAMAP" id="MF_00605">
    <property type="entry name" value="TrmD"/>
    <property type="match status" value="1"/>
</dbReference>
<dbReference type="FunFam" id="1.10.1270.20:FF:000001">
    <property type="entry name" value="tRNA (guanine-N(1)-)-methyltransferase"/>
    <property type="match status" value="1"/>
</dbReference>
<dbReference type="EMBL" id="UINC01000368">
    <property type="protein sequence ID" value="SUZ54106.1"/>
    <property type="molecule type" value="Genomic_DNA"/>
</dbReference>
<protein>
    <recommendedName>
        <fullName evidence="6">tRNA (guanine-N(1)-)-methyltransferase</fullName>
        <ecNumber evidence="5">2.1.1.228</ecNumber>
    </recommendedName>
    <alternativeName>
        <fullName evidence="12">M1G-methyltransferase</fullName>
    </alternativeName>
    <alternativeName>
        <fullName evidence="13">tRNA [GM37] methyltransferase</fullName>
    </alternativeName>
</protein>
<evidence type="ECO:0000256" key="13">
    <source>
        <dbReference type="ARBA" id="ARBA00033392"/>
    </source>
</evidence>
<name>A0A381NHP4_9ZZZZ</name>
<evidence type="ECO:0000256" key="2">
    <source>
        <dbReference type="ARBA" id="ARBA00004496"/>
    </source>
</evidence>
<evidence type="ECO:0000256" key="3">
    <source>
        <dbReference type="ARBA" id="ARBA00007630"/>
    </source>
</evidence>
<comment type="similarity">
    <text evidence="3">Belongs to the RNA methyltransferase TrmD family.</text>
</comment>